<dbReference type="AlphaFoldDB" id="A0A136J0N4"/>
<accession>A0A136J0N4</accession>
<gene>
    <name evidence="1" type="ORF">Micbo1qcDRAFT_71510</name>
</gene>
<proteinExistence type="predicted"/>
<protein>
    <submittedName>
        <fullName evidence="1">Uncharacterized protein</fullName>
    </submittedName>
</protein>
<dbReference type="Proteomes" id="UP000070501">
    <property type="component" value="Unassembled WGS sequence"/>
</dbReference>
<dbReference type="EMBL" id="KQ964252">
    <property type="protein sequence ID" value="KXJ90609.1"/>
    <property type="molecule type" value="Genomic_DNA"/>
</dbReference>
<name>A0A136J0N4_9PEZI</name>
<dbReference type="InParanoid" id="A0A136J0N4"/>
<evidence type="ECO:0000313" key="2">
    <source>
        <dbReference type="Proteomes" id="UP000070501"/>
    </source>
</evidence>
<reference evidence="2" key="1">
    <citation type="submission" date="2016-02" db="EMBL/GenBank/DDBJ databases">
        <title>Draft genome sequence of Microdochium bolleyi, a fungal endophyte of beachgrass.</title>
        <authorList>
            <consortium name="DOE Joint Genome Institute"/>
            <person name="David A.S."/>
            <person name="May G."/>
            <person name="Haridas S."/>
            <person name="Lim J."/>
            <person name="Wang M."/>
            <person name="Labutti K."/>
            <person name="Lipzen A."/>
            <person name="Barry K."/>
            <person name="Grigoriev I.V."/>
        </authorList>
    </citation>
    <scope>NUCLEOTIDE SEQUENCE [LARGE SCALE GENOMIC DNA]</scope>
    <source>
        <strain evidence="2">J235TASD1</strain>
    </source>
</reference>
<evidence type="ECO:0000313" key="1">
    <source>
        <dbReference type="EMBL" id="KXJ90609.1"/>
    </source>
</evidence>
<organism evidence="1 2">
    <name type="scientific">Microdochium bolleyi</name>
    <dbReference type="NCBI Taxonomy" id="196109"/>
    <lineage>
        <taxon>Eukaryota</taxon>
        <taxon>Fungi</taxon>
        <taxon>Dikarya</taxon>
        <taxon>Ascomycota</taxon>
        <taxon>Pezizomycotina</taxon>
        <taxon>Sordariomycetes</taxon>
        <taxon>Xylariomycetidae</taxon>
        <taxon>Xylariales</taxon>
        <taxon>Microdochiaceae</taxon>
        <taxon>Microdochium</taxon>
    </lineage>
</organism>
<sequence length="152" mass="16957">MAQWLWAKARRIECFERLDSETLLTIKSGVVVECAIACMNFGDTQLTVSQPPQQGPRRVSSCERLRKQLVTMEVCLYNLTRLLATCSQAVEHPPRLSTSAVLQRPCTIGRSGRCSLTDCTLRLPYIRVPAFFAWLTGAGTARLLVGLVKDDK</sequence>
<keyword evidence="2" id="KW-1185">Reference proteome</keyword>